<evidence type="ECO:0000256" key="4">
    <source>
        <dbReference type="ARBA" id="ARBA00022475"/>
    </source>
</evidence>
<evidence type="ECO:0000256" key="3">
    <source>
        <dbReference type="ARBA" id="ARBA00007931"/>
    </source>
</evidence>
<dbReference type="GO" id="GO:0005886">
    <property type="term" value="C:plasma membrane"/>
    <property type="evidence" value="ECO:0007669"/>
    <property type="project" value="UniProtKB-SubCell"/>
</dbReference>
<accession>A0A9D1PFN5</accession>
<evidence type="ECO:0000256" key="8">
    <source>
        <dbReference type="ARBA" id="ARBA00022801"/>
    </source>
</evidence>
<dbReference type="AlphaFoldDB" id="A0A9D1PFN5"/>
<keyword evidence="10 13" id="KW-1133">Transmembrane helix</keyword>
<evidence type="ECO:0000256" key="6">
    <source>
        <dbReference type="ARBA" id="ARBA00022692"/>
    </source>
</evidence>
<proteinExistence type="inferred from homology"/>
<evidence type="ECO:0000256" key="5">
    <source>
        <dbReference type="ARBA" id="ARBA00022670"/>
    </source>
</evidence>
<comment type="cofactor">
    <cofactor evidence="1">
        <name>Zn(2+)</name>
        <dbReference type="ChEBI" id="CHEBI:29105"/>
    </cofactor>
</comment>
<dbReference type="Proteomes" id="UP000886808">
    <property type="component" value="Unassembled WGS sequence"/>
</dbReference>
<gene>
    <name evidence="15" type="ORF">H9746_00185</name>
</gene>
<evidence type="ECO:0000256" key="10">
    <source>
        <dbReference type="ARBA" id="ARBA00022989"/>
    </source>
</evidence>
<keyword evidence="4" id="KW-1003">Cell membrane</keyword>
<feature type="transmembrane region" description="Helical" evidence="13">
    <location>
        <begin position="184"/>
        <end position="208"/>
    </location>
</feature>
<reference evidence="15" key="2">
    <citation type="submission" date="2021-04" db="EMBL/GenBank/DDBJ databases">
        <authorList>
            <person name="Gilroy R."/>
        </authorList>
    </citation>
    <scope>NUCLEOTIDE SEQUENCE</scope>
    <source>
        <strain evidence="15">CHK193-4272</strain>
    </source>
</reference>
<evidence type="ECO:0000256" key="7">
    <source>
        <dbReference type="ARBA" id="ARBA00022723"/>
    </source>
</evidence>
<evidence type="ECO:0000313" key="16">
    <source>
        <dbReference type="Proteomes" id="UP000886808"/>
    </source>
</evidence>
<dbReference type="InterPro" id="IPR052348">
    <property type="entry name" value="Metallopeptidase_M50B"/>
</dbReference>
<comment type="caution">
    <text evidence="15">The sequence shown here is derived from an EMBL/GenBank/DDBJ whole genome shotgun (WGS) entry which is preliminary data.</text>
</comment>
<evidence type="ECO:0000256" key="2">
    <source>
        <dbReference type="ARBA" id="ARBA00004651"/>
    </source>
</evidence>
<dbReference type="PANTHER" id="PTHR35864:SF1">
    <property type="entry name" value="ZINC METALLOPROTEASE YWHC-RELATED"/>
    <property type="match status" value="1"/>
</dbReference>
<dbReference type="CDD" id="cd06158">
    <property type="entry name" value="S2P-M50_like_1"/>
    <property type="match status" value="1"/>
</dbReference>
<comment type="subcellular location">
    <subcellularLocation>
        <location evidence="2">Cell membrane</location>
        <topology evidence="2">Multi-pass membrane protein</topology>
    </subcellularLocation>
</comment>
<keyword evidence="7" id="KW-0479">Metal-binding</keyword>
<reference evidence="15" key="1">
    <citation type="journal article" date="2021" name="PeerJ">
        <title>Extensive microbial diversity within the chicken gut microbiome revealed by metagenomics and culture.</title>
        <authorList>
            <person name="Gilroy R."/>
            <person name="Ravi A."/>
            <person name="Getino M."/>
            <person name="Pursley I."/>
            <person name="Horton D.L."/>
            <person name="Alikhan N.F."/>
            <person name="Baker D."/>
            <person name="Gharbi K."/>
            <person name="Hall N."/>
            <person name="Watson M."/>
            <person name="Adriaenssens E.M."/>
            <person name="Foster-Nyarko E."/>
            <person name="Jarju S."/>
            <person name="Secka A."/>
            <person name="Antonio M."/>
            <person name="Oren A."/>
            <person name="Chaudhuri R.R."/>
            <person name="La Ragione R."/>
            <person name="Hildebrand F."/>
            <person name="Pallen M.J."/>
        </authorList>
    </citation>
    <scope>NUCLEOTIDE SEQUENCE</scope>
    <source>
        <strain evidence="15">CHK193-4272</strain>
    </source>
</reference>
<keyword evidence="11" id="KW-0482">Metalloprotease</keyword>
<protein>
    <submittedName>
        <fullName evidence="15">Site-2 protease family protein</fullName>
    </submittedName>
</protein>
<feature type="transmembrane region" description="Helical" evidence="13">
    <location>
        <begin position="134"/>
        <end position="154"/>
    </location>
</feature>
<feature type="transmembrane region" description="Helical" evidence="13">
    <location>
        <begin position="97"/>
        <end position="122"/>
    </location>
</feature>
<dbReference type="InterPro" id="IPR008915">
    <property type="entry name" value="Peptidase_M50"/>
</dbReference>
<organism evidence="15 16">
    <name type="scientific">Candidatus Butyricicoccus avistercoris</name>
    <dbReference type="NCBI Taxonomy" id="2838518"/>
    <lineage>
        <taxon>Bacteria</taxon>
        <taxon>Bacillati</taxon>
        <taxon>Bacillota</taxon>
        <taxon>Clostridia</taxon>
        <taxon>Eubacteriales</taxon>
        <taxon>Butyricicoccaceae</taxon>
        <taxon>Butyricicoccus</taxon>
    </lineage>
</organism>
<keyword evidence="5 15" id="KW-0645">Protease</keyword>
<keyword evidence="6 13" id="KW-0812">Transmembrane</keyword>
<name>A0A9D1PFN5_9FIRM</name>
<feature type="transmembrane region" description="Helical" evidence="13">
    <location>
        <begin position="65"/>
        <end position="85"/>
    </location>
</feature>
<keyword evidence="8" id="KW-0378">Hydrolase</keyword>
<evidence type="ECO:0000259" key="14">
    <source>
        <dbReference type="Pfam" id="PF02163"/>
    </source>
</evidence>
<evidence type="ECO:0000256" key="12">
    <source>
        <dbReference type="ARBA" id="ARBA00023136"/>
    </source>
</evidence>
<evidence type="ECO:0000256" key="9">
    <source>
        <dbReference type="ARBA" id="ARBA00022833"/>
    </source>
</evidence>
<dbReference type="GO" id="GO:0008237">
    <property type="term" value="F:metallopeptidase activity"/>
    <property type="evidence" value="ECO:0007669"/>
    <property type="project" value="UniProtKB-KW"/>
</dbReference>
<evidence type="ECO:0000256" key="11">
    <source>
        <dbReference type="ARBA" id="ARBA00023049"/>
    </source>
</evidence>
<keyword evidence="12 13" id="KW-0472">Membrane</keyword>
<feature type="domain" description="Peptidase M50" evidence="14">
    <location>
        <begin position="134"/>
        <end position="191"/>
    </location>
</feature>
<keyword evidence="9" id="KW-0862">Zinc</keyword>
<evidence type="ECO:0000256" key="1">
    <source>
        <dbReference type="ARBA" id="ARBA00001947"/>
    </source>
</evidence>
<evidence type="ECO:0000313" key="15">
    <source>
        <dbReference type="EMBL" id="HIV61263.1"/>
    </source>
</evidence>
<evidence type="ECO:0000256" key="13">
    <source>
        <dbReference type="SAM" id="Phobius"/>
    </source>
</evidence>
<feature type="transmembrane region" description="Helical" evidence="13">
    <location>
        <begin position="12"/>
        <end position="32"/>
    </location>
</feature>
<dbReference type="GO" id="GO:0046872">
    <property type="term" value="F:metal ion binding"/>
    <property type="evidence" value="ECO:0007669"/>
    <property type="project" value="UniProtKB-KW"/>
</dbReference>
<dbReference type="InterPro" id="IPR044537">
    <property type="entry name" value="Rip2-like"/>
</dbReference>
<dbReference type="GO" id="GO:0006508">
    <property type="term" value="P:proteolysis"/>
    <property type="evidence" value="ECO:0007669"/>
    <property type="project" value="UniProtKB-KW"/>
</dbReference>
<dbReference type="Pfam" id="PF02163">
    <property type="entry name" value="Peptidase_M50"/>
    <property type="match status" value="1"/>
</dbReference>
<dbReference type="EMBL" id="DXIE01000003">
    <property type="protein sequence ID" value="HIV61263.1"/>
    <property type="molecule type" value="Genomic_DNA"/>
</dbReference>
<sequence>MLFDLIMGGDLRSIILGLVLGLPAVVICLTIHEAAHGFTAYLMGDKTAKASGRLTLDPMAHIDPLGFMCMMLVGFGWARPVPVNISQFKNRRLGMGLVAAAGPVSNMILGFIAYVISITLQIKLYPISGFTEALVLFFTYIASMSVGLGVFNLLPVHPLDGSRILDAILPFKMQIKYQNFMNRYGSVVLLVVIAFLWIGGLSFLVVGARQLILNLALNFVGLLV</sequence>
<comment type="similarity">
    <text evidence="3">Belongs to the peptidase M50B family.</text>
</comment>
<dbReference type="PANTHER" id="PTHR35864">
    <property type="entry name" value="ZINC METALLOPROTEASE MJ0611-RELATED"/>
    <property type="match status" value="1"/>
</dbReference>